<protein>
    <submittedName>
        <fullName evidence="1">Type II/IV secretion system protein</fullName>
    </submittedName>
</protein>
<accession>K1U7N3</accession>
<sequence>EITENRMEGDRFIINGTHKKVCGISESLKKRFLENGMPKDVLERIEKGGEKAC</sequence>
<evidence type="ECO:0000313" key="1">
    <source>
        <dbReference type="EMBL" id="EKC74315.1"/>
    </source>
</evidence>
<dbReference type="AlphaFoldDB" id="K1U7N3"/>
<reference evidence="1" key="1">
    <citation type="journal article" date="2013" name="Environ. Microbiol.">
        <title>Microbiota from the distal guts of lean and obese adolescents exhibit partial functional redundancy besides clear differences in community structure.</title>
        <authorList>
            <person name="Ferrer M."/>
            <person name="Ruiz A."/>
            <person name="Lanza F."/>
            <person name="Haange S.B."/>
            <person name="Oberbach A."/>
            <person name="Till H."/>
            <person name="Bargiela R."/>
            <person name="Campoy C."/>
            <person name="Segura M.T."/>
            <person name="Richter M."/>
            <person name="von Bergen M."/>
            <person name="Seifert J."/>
            <person name="Suarez A."/>
        </authorList>
    </citation>
    <scope>NUCLEOTIDE SEQUENCE</scope>
</reference>
<name>K1U7N3_9ZZZZ</name>
<gene>
    <name evidence="1" type="ORF">OBE_01945</name>
</gene>
<comment type="caution">
    <text evidence="1">The sequence shown here is derived from an EMBL/GenBank/DDBJ whole genome shotgun (WGS) entry which is preliminary data.</text>
</comment>
<proteinExistence type="predicted"/>
<organism evidence="1">
    <name type="scientific">human gut metagenome</name>
    <dbReference type="NCBI Taxonomy" id="408170"/>
    <lineage>
        <taxon>unclassified sequences</taxon>
        <taxon>metagenomes</taxon>
        <taxon>organismal metagenomes</taxon>
    </lineage>
</organism>
<dbReference type="EMBL" id="AJWZ01001253">
    <property type="protein sequence ID" value="EKC74315.1"/>
    <property type="molecule type" value="Genomic_DNA"/>
</dbReference>
<feature type="non-terminal residue" evidence="1">
    <location>
        <position position="1"/>
    </location>
</feature>